<protein>
    <submittedName>
        <fullName evidence="3">STAS domain-containing protein</fullName>
    </submittedName>
</protein>
<evidence type="ECO:0000313" key="3">
    <source>
        <dbReference type="EMBL" id="MEK8089986.1"/>
    </source>
</evidence>
<dbReference type="PANTHER" id="PTHR33745">
    <property type="entry name" value="RSBT ANTAGONIST PROTEIN RSBS-RELATED"/>
    <property type="match status" value="1"/>
</dbReference>
<gene>
    <name evidence="3" type="ORF">WOB96_09420</name>
</gene>
<dbReference type="Proteomes" id="UP001446205">
    <property type="component" value="Unassembled WGS sequence"/>
</dbReference>
<dbReference type="InterPro" id="IPR036513">
    <property type="entry name" value="STAS_dom_sf"/>
</dbReference>
<dbReference type="PROSITE" id="PS50801">
    <property type="entry name" value="STAS"/>
    <property type="match status" value="1"/>
</dbReference>
<accession>A0ABU9DAJ1</accession>
<evidence type="ECO:0000259" key="2">
    <source>
        <dbReference type="PROSITE" id="PS50801"/>
    </source>
</evidence>
<dbReference type="Gene3D" id="3.30.750.24">
    <property type="entry name" value="STAS domain"/>
    <property type="match status" value="1"/>
</dbReference>
<sequence length="282" mass="31466">MKKHHNLLRDHQDRILGNWLQATTDTSTRINQLMSRDELQRMCSQFLQKLQQGLEQAGAPDLQRDGFAGLREFVQHLATDFAERGVSPSETASYIFSLKQVLFPFYQDDLDSKHLAGASWEINNLIDQVGLFSFESFSLARERIIKSQGQALAELSTPVIQVWEGIVALPLVGTIDSIRAKEIMEKLLESVIQYQADIVIMDITGVPIVDTQVANRLMRTVESVRLLGTRSIITGINPAIAQTLVQLGVDLGQLNTKASLRAGLKQAFRELKLTVRPAKGSQ</sequence>
<keyword evidence="1" id="KW-0597">Phosphoprotein</keyword>
<dbReference type="Pfam" id="PF01740">
    <property type="entry name" value="STAS"/>
    <property type="match status" value="1"/>
</dbReference>
<evidence type="ECO:0000313" key="4">
    <source>
        <dbReference type="Proteomes" id="UP001446205"/>
    </source>
</evidence>
<comment type="caution">
    <text evidence="3">The sequence shown here is derived from an EMBL/GenBank/DDBJ whole genome shotgun (WGS) entry which is preliminary data.</text>
</comment>
<dbReference type="RefSeq" id="WP_341371044.1">
    <property type="nucleotide sequence ID" value="NZ_JBBPCO010000008.1"/>
</dbReference>
<dbReference type="CDD" id="cd07041">
    <property type="entry name" value="STAS_RsbR_RsbS_like"/>
    <property type="match status" value="1"/>
</dbReference>
<proteinExistence type="predicted"/>
<keyword evidence="4" id="KW-1185">Reference proteome</keyword>
<dbReference type="SUPFAM" id="SSF52091">
    <property type="entry name" value="SpoIIaa-like"/>
    <property type="match status" value="1"/>
</dbReference>
<feature type="domain" description="STAS" evidence="2">
    <location>
        <begin position="156"/>
        <end position="267"/>
    </location>
</feature>
<dbReference type="InterPro" id="IPR051932">
    <property type="entry name" value="Bact_StressResp_Reg"/>
</dbReference>
<dbReference type="PANTHER" id="PTHR33745:SF3">
    <property type="entry name" value="RSBT CO-ANTAGONIST PROTEIN RSBRC"/>
    <property type="match status" value="1"/>
</dbReference>
<dbReference type="EMBL" id="JBBPCO010000008">
    <property type="protein sequence ID" value="MEK8089986.1"/>
    <property type="molecule type" value="Genomic_DNA"/>
</dbReference>
<dbReference type="InterPro" id="IPR025751">
    <property type="entry name" value="RsbRD_N_dom"/>
</dbReference>
<dbReference type="Pfam" id="PF14361">
    <property type="entry name" value="RsbRD_N"/>
    <property type="match status" value="1"/>
</dbReference>
<reference evidence="3 4" key="1">
    <citation type="submission" date="2024-04" db="EMBL/GenBank/DDBJ databases">
        <authorList>
            <person name="Abashina T."/>
            <person name="Shaikin A."/>
        </authorList>
    </citation>
    <scope>NUCLEOTIDE SEQUENCE [LARGE SCALE GENOMIC DNA]</scope>
    <source>
        <strain evidence="3 4">AAFK</strain>
    </source>
</reference>
<name>A0ABU9DAJ1_9PROT</name>
<evidence type="ECO:0000256" key="1">
    <source>
        <dbReference type="ARBA" id="ARBA00022553"/>
    </source>
</evidence>
<dbReference type="InterPro" id="IPR002645">
    <property type="entry name" value="STAS_dom"/>
</dbReference>
<organism evidence="3 4">
    <name type="scientific">Thermithiobacillus plumbiphilus</name>
    <dbReference type="NCBI Taxonomy" id="1729899"/>
    <lineage>
        <taxon>Bacteria</taxon>
        <taxon>Pseudomonadati</taxon>
        <taxon>Pseudomonadota</taxon>
        <taxon>Acidithiobacillia</taxon>
        <taxon>Acidithiobacillales</taxon>
        <taxon>Thermithiobacillaceae</taxon>
        <taxon>Thermithiobacillus</taxon>
    </lineage>
</organism>